<comment type="caution">
    <text evidence="1">The sequence shown here is derived from an EMBL/GenBank/DDBJ whole genome shotgun (WGS) entry which is preliminary data.</text>
</comment>
<sequence length="34" mass="3884">MGMTANKLPQIIVSFARLEKANLEPIWQDEIGRL</sequence>
<dbReference type="EMBL" id="CABVQG010000011">
    <property type="protein sequence ID" value="VWC72716.1"/>
    <property type="molecule type" value="Genomic_DNA"/>
</dbReference>
<dbReference type="Proteomes" id="UP000494120">
    <property type="component" value="Unassembled WGS sequence"/>
</dbReference>
<accession>A0ABY6XS80</accession>
<protein>
    <submittedName>
        <fullName evidence="1">Uncharacterized protein</fullName>
    </submittedName>
</protein>
<proteinExistence type="predicted"/>
<organism evidence="1 2">
    <name type="scientific">Burkholderia aenigmatica</name>
    <dbReference type="NCBI Taxonomy" id="2015348"/>
    <lineage>
        <taxon>Bacteria</taxon>
        <taxon>Pseudomonadati</taxon>
        <taxon>Pseudomonadota</taxon>
        <taxon>Betaproteobacteria</taxon>
        <taxon>Burkholderiales</taxon>
        <taxon>Burkholderiaceae</taxon>
        <taxon>Burkholderia</taxon>
        <taxon>Burkholderia cepacia complex</taxon>
    </lineage>
</organism>
<evidence type="ECO:0000313" key="2">
    <source>
        <dbReference type="Proteomes" id="UP000494120"/>
    </source>
</evidence>
<reference evidence="1 2" key="1">
    <citation type="submission" date="2019-09" db="EMBL/GenBank/DDBJ databases">
        <authorList>
            <person name="Depoorter E."/>
        </authorList>
    </citation>
    <scope>NUCLEOTIDE SEQUENCE [LARGE SCALE GENOMIC DNA]</scope>
    <source>
        <strain evidence="1 2">R-17378</strain>
    </source>
</reference>
<name>A0ABY6XS80_9BURK</name>
<evidence type="ECO:0000313" key="1">
    <source>
        <dbReference type="EMBL" id="VWC72716.1"/>
    </source>
</evidence>
<gene>
    <name evidence="1" type="ORF">BLA17378_03359</name>
</gene>
<keyword evidence="2" id="KW-1185">Reference proteome</keyword>